<keyword evidence="4" id="KW-1185">Reference proteome</keyword>
<gene>
    <name evidence="3" type="ORF">HDA37_000819</name>
</gene>
<organism evidence="3 4">
    <name type="scientific">Pseudonocardia alni</name>
    <name type="common">Amycolata alni</name>
    <dbReference type="NCBI Taxonomy" id="33907"/>
    <lineage>
        <taxon>Bacteria</taxon>
        <taxon>Bacillati</taxon>
        <taxon>Actinomycetota</taxon>
        <taxon>Actinomycetes</taxon>
        <taxon>Pseudonocardiales</taxon>
        <taxon>Pseudonocardiaceae</taxon>
        <taxon>Pseudonocardia</taxon>
    </lineage>
</organism>
<dbReference type="PROSITE" id="PS51318">
    <property type="entry name" value="TAT"/>
    <property type="match status" value="1"/>
</dbReference>
<dbReference type="GeneID" id="98050638"/>
<dbReference type="InterPro" id="IPR006311">
    <property type="entry name" value="TAT_signal"/>
</dbReference>
<proteinExistence type="predicted"/>
<dbReference type="EMBL" id="JACCCZ010000001">
    <property type="protein sequence ID" value="NYG00534.1"/>
    <property type="molecule type" value="Genomic_DNA"/>
</dbReference>
<comment type="caution">
    <text evidence="3">The sequence shown here is derived from an EMBL/GenBank/DDBJ whole genome shotgun (WGS) entry which is preliminary data.</text>
</comment>
<dbReference type="Proteomes" id="UP000549695">
    <property type="component" value="Unassembled WGS sequence"/>
</dbReference>
<sequence>MRRGRRNGLIATAAAVVALVGLASLQPAVAVGPFGPSGRVTVAPAASNQFAGTLDEGSGSREFTARHGAPPDGGSGALELRTPGDGDKRQYVTDQVAGPLSRFTDASYWAYRDPASSSGAMPSFAIAVDVNGGTLEAGDLYVLTYLPDRAPAGTWTRYDVGSGTYCTTRQIGRVDAYRQCRDGGEQRTLSDIMAAYPDMTAYAAGFNQGGGDAGLVSAVDLLRVGGRTYDFEPG</sequence>
<accession>A0A852W106</accession>
<feature type="signal peptide" evidence="2">
    <location>
        <begin position="1"/>
        <end position="30"/>
    </location>
</feature>
<evidence type="ECO:0000256" key="2">
    <source>
        <dbReference type="SAM" id="SignalP"/>
    </source>
</evidence>
<evidence type="ECO:0000313" key="4">
    <source>
        <dbReference type="Proteomes" id="UP000549695"/>
    </source>
</evidence>
<name>A0A852W106_PSEA5</name>
<reference evidence="3 4" key="1">
    <citation type="submission" date="2020-07" db="EMBL/GenBank/DDBJ databases">
        <title>Sequencing the genomes of 1000 actinobacteria strains.</title>
        <authorList>
            <person name="Klenk H.-P."/>
        </authorList>
    </citation>
    <scope>NUCLEOTIDE SEQUENCE [LARGE SCALE GENOMIC DNA]</scope>
    <source>
        <strain evidence="3 4">DSM 44749</strain>
    </source>
</reference>
<evidence type="ECO:0000313" key="3">
    <source>
        <dbReference type="EMBL" id="NYG00534.1"/>
    </source>
</evidence>
<keyword evidence="2" id="KW-0732">Signal</keyword>
<dbReference type="AlphaFoldDB" id="A0A852W106"/>
<dbReference type="RefSeq" id="WP_179760288.1">
    <property type="nucleotide sequence ID" value="NZ_BAAAJZ010000005.1"/>
</dbReference>
<feature type="chain" id="PRO_5032566541" evidence="2">
    <location>
        <begin position="31"/>
        <end position="234"/>
    </location>
</feature>
<protein>
    <submittedName>
        <fullName evidence="3">Uncharacterized protein</fullName>
    </submittedName>
</protein>
<feature type="region of interest" description="Disordered" evidence="1">
    <location>
        <begin position="51"/>
        <end position="88"/>
    </location>
</feature>
<evidence type="ECO:0000256" key="1">
    <source>
        <dbReference type="SAM" id="MobiDB-lite"/>
    </source>
</evidence>